<dbReference type="Proteomes" id="UP001238334">
    <property type="component" value="Chromosome"/>
</dbReference>
<dbReference type="EMBL" id="CP127247">
    <property type="protein sequence ID" value="WIY23617.1"/>
    <property type="molecule type" value="Genomic_DNA"/>
</dbReference>
<dbReference type="KEGG" id="ppso:QPJ95_13225"/>
<dbReference type="AlphaFoldDB" id="A0A9Y2KXM4"/>
<organism evidence="1 2">
    <name type="scientific">Parasedimentitalea psychrophila</name>
    <dbReference type="NCBI Taxonomy" id="2997337"/>
    <lineage>
        <taxon>Bacteria</taxon>
        <taxon>Pseudomonadati</taxon>
        <taxon>Pseudomonadota</taxon>
        <taxon>Alphaproteobacteria</taxon>
        <taxon>Rhodobacterales</taxon>
        <taxon>Paracoccaceae</taxon>
        <taxon>Parasedimentitalea</taxon>
    </lineage>
</organism>
<accession>A0A9Y2KXM4</accession>
<gene>
    <name evidence="1" type="ORF">QPJ95_13225</name>
</gene>
<name>A0A9Y2KXM4_9RHOB</name>
<proteinExistence type="predicted"/>
<protein>
    <submittedName>
        <fullName evidence="1">Uncharacterized protein</fullName>
    </submittedName>
</protein>
<keyword evidence="2" id="KW-1185">Reference proteome</keyword>
<sequence>MAQRTQFYGGLIYYGLPGSALAKCSCIIADTLEEYGHSVDQFSARANDVIALACDQYRLVLRMGEQPEAADSLADSLKRRPGQQRVEISMQPNFPTHCDSELSEMLMAVILYRLVPALAAEQIEWMDPSATLTRSQFLSVFANIRSMQPQPQPSADDRFAPIEETATELELHCSQMQTSPHPSPIAATRPASYQRFTAWAGGLLRNSEHHFFSLVPPLIACTALVMDSGAL</sequence>
<evidence type="ECO:0000313" key="1">
    <source>
        <dbReference type="EMBL" id="WIY23617.1"/>
    </source>
</evidence>
<dbReference type="RefSeq" id="WP_270919977.1">
    <property type="nucleotide sequence ID" value="NZ_CP127247.1"/>
</dbReference>
<evidence type="ECO:0000313" key="2">
    <source>
        <dbReference type="Proteomes" id="UP001238334"/>
    </source>
</evidence>
<reference evidence="1 2" key="1">
    <citation type="submission" date="2023-06" db="EMBL/GenBank/DDBJ databases">
        <title>Parasedimentitalea psychrophila sp. nov., a psychrophilic bacterium isolated from deep-sea sediment.</title>
        <authorList>
            <person name="Li A."/>
        </authorList>
    </citation>
    <scope>NUCLEOTIDE SEQUENCE [LARGE SCALE GENOMIC DNA]</scope>
    <source>
        <strain evidence="1 2">QS115</strain>
    </source>
</reference>